<keyword evidence="1" id="KW-1133">Transmembrane helix</keyword>
<feature type="transmembrane region" description="Helical" evidence="1">
    <location>
        <begin position="116"/>
        <end position="138"/>
    </location>
</feature>
<evidence type="ECO:0000256" key="1">
    <source>
        <dbReference type="SAM" id="Phobius"/>
    </source>
</evidence>
<comment type="caution">
    <text evidence="2">The sequence shown here is derived from an EMBL/GenBank/DDBJ whole genome shotgun (WGS) entry which is preliminary data.</text>
</comment>
<reference evidence="3" key="1">
    <citation type="journal article" date="2019" name="Int. J. Syst. Evol. Microbiol.">
        <title>The Global Catalogue of Microorganisms (GCM) 10K type strain sequencing project: providing services to taxonomists for standard genome sequencing and annotation.</title>
        <authorList>
            <consortium name="The Broad Institute Genomics Platform"/>
            <consortium name="The Broad Institute Genome Sequencing Center for Infectious Disease"/>
            <person name="Wu L."/>
            <person name="Ma J."/>
        </authorList>
    </citation>
    <scope>NUCLEOTIDE SEQUENCE [LARGE SCALE GENOMIC DNA]</scope>
    <source>
        <strain evidence="3">JCM 17979</strain>
    </source>
</reference>
<evidence type="ECO:0000313" key="3">
    <source>
        <dbReference type="Proteomes" id="UP001500928"/>
    </source>
</evidence>
<dbReference type="Proteomes" id="UP001500928">
    <property type="component" value="Unassembled WGS sequence"/>
</dbReference>
<accession>A0ABP9AGM8</accession>
<dbReference type="EMBL" id="BAABHO010000007">
    <property type="protein sequence ID" value="GAA4781039.1"/>
    <property type="molecule type" value="Genomic_DNA"/>
</dbReference>
<feature type="transmembrane region" description="Helical" evidence="1">
    <location>
        <begin position="24"/>
        <end position="43"/>
    </location>
</feature>
<proteinExistence type="predicted"/>
<evidence type="ECO:0008006" key="4">
    <source>
        <dbReference type="Google" id="ProtNLM"/>
    </source>
</evidence>
<feature type="transmembrane region" description="Helical" evidence="1">
    <location>
        <begin position="90"/>
        <end position="110"/>
    </location>
</feature>
<name>A0ABP9AGM8_9PSEU</name>
<keyword evidence="3" id="KW-1185">Reference proteome</keyword>
<organism evidence="2 3">
    <name type="scientific">Actinomycetospora chlora</name>
    <dbReference type="NCBI Taxonomy" id="663608"/>
    <lineage>
        <taxon>Bacteria</taxon>
        <taxon>Bacillati</taxon>
        <taxon>Actinomycetota</taxon>
        <taxon>Actinomycetes</taxon>
        <taxon>Pseudonocardiales</taxon>
        <taxon>Pseudonocardiaceae</taxon>
        <taxon>Actinomycetospora</taxon>
    </lineage>
</organism>
<keyword evidence="1" id="KW-0812">Transmembrane</keyword>
<sequence length="162" mass="16780">MVAWGVIGAFVVAAGGVPGGPRGWLAIGPFLLVWVAWAAVVWLSRARSSLPRPEEPTVVDAVRAVGRGESIADPDLLAAALDRHRRAHRLLDLQVVGWSGGGWVFATWIADPERALPPALTVVLVGLAAAAVLAAAVVHARVGRALGRLDALASVTAPSGRE</sequence>
<protein>
    <recommendedName>
        <fullName evidence="4">Integral membrane protein</fullName>
    </recommendedName>
</protein>
<gene>
    <name evidence="2" type="ORF">GCM10023200_12890</name>
</gene>
<evidence type="ECO:0000313" key="2">
    <source>
        <dbReference type="EMBL" id="GAA4781039.1"/>
    </source>
</evidence>
<keyword evidence="1" id="KW-0472">Membrane</keyword>